<evidence type="ECO:0000313" key="1">
    <source>
        <dbReference type="EMBL" id="CAD6490848.1"/>
    </source>
</evidence>
<sequence length="97" mass="11243">MSTVTIDDEMENRLEDIARHLNISKKEAIETALFIFESIFKEKKQKDAEFEMANEIMEKASADVRSSNMQLAQRAKTIEEAKVDIFDVISNRWGMEI</sequence>
<name>A0A811T4K4_9EURY</name>
<protein>
    <submittedName>
        <fullName evidence="1">Uncharacterized protein</fullName>
    </submittedName>
</protein>
<proteinExistence type="predicted"/>
<gene>
    <name evidence="1" type="ORF">CHKLHMKO_00024</name>
</gene>
<reference evidence="1" key="1">
    <citation type="submission" date="2020-10" db="EMBL/GenBank/DDBJ databases">
        <authorList>
            <person name="Hahn C.J."/>
            <person name="Laso-Perez R."/>
            <person name="Vulcano F."/>
            <person name="Vaziourakis K.-M."/>
            <person name="Stokke R."/>
            <person name="Steen I.H."/>
            <person name="Teske A."/>
            <person name="Boetius A."/>
            <person name="Liebeke M."/>
            <person name="Amann R."/>
            <person name="Knittel K."/>
        </authorList>
    </citation>
    <scope>NUCLEOTIDE SEQUENCE</scope>
    <source>
        <strain evidence="1">Gfbio:e3339647-f889-4370-9287-4fb5cb688e4c:AG392O15_GoMArc1</strain>
    </source>
</reference>
<accession>A0A811T4K4</accession>
<dbReference type="AlphaFoldDB" id="A0A811T4K4"/>
<comment type="caution">
    <text evidence="1">The sequence shown here is derived from an EMBL/GenBank/DDBJ whole genome shotgun (WGS) entry which is preliminary data.</text>
</comment>
<organism evidence="1 2">
    <name type="scientific">Candidatus Argoarchaeum ethanivorans</name>
    <dbReference type="NCBI Taxonomy" id="2608793"/>
    <lineage>
        <taxon>Archaea</taxon>
        <taxon>Methanobacteriati</taxon>
        <taxon>Methanobacteriota</taxon>
        <taxon>Stenosarchaea group</taxon>
        <taxon>Methanomicrobia</taxon>
        <taxon>Methanosarcinales</taxon>
        <taxon>Methanosarcinales incertae sedis</taxon>
        <taxon>GOM Arc I cluster</taxon>
        <taxon>Candidatus Argoarchaeum</taxon>
    </lineage>
</organism>
<dbReference type="EMBL" id="CAJHIO010000001">
    <property type="protein sequence ID" value="CAD6490848.1"/>
    <property type="molecule type" value="Genomic_DNA"/>
</dbReference>
<evidence type="ECO:0000313" key="2">
    <source>
        <dbReference type="Proteomes" id="UP000610373"/>
    </source>
</evidence>
<dbReference type="Proteomes" id="UP000610373">
    <property type="component" value="Unassembled WGS sequence"/>
</dbReference>